<keyword evidence="1" id="KW-0472">Membrane</keyword>
<gene>
    <name evidence="2" type="ORF">FHS59_002085</name>
</gene>
<evidence type="ECO:0000313" key="3">
    <source>
        <dbReference type="Proteomes" id="UP000588604"/>
    </source>
</evidence>
<evidence type="ECO:0000256" key="1">
    <source>
        <dbReference type="SAM" id="Phobius"/>
    </source>
</evidence>
<keyword evidence="1" id="KW-1133">Transmembrane helix</keyword>
<reference evidence="2 3" key="1">
    <citation type="submission" date="2020-08" db="EMBL/GenBank/DDBJ databases">
        <title>Genomic Encyclopedia of Type Strains, Phase IV (KMG-IV): sequencing the most valuable type-strain genomes for metagenomic binning, comparative biology and taxonomic classification.</title>
        <authorList>
            <person name="Goeker M."/>
        </authorList>
    </citation>
    <scope>NUCLEOTIDE SEQUENCE [LARGE SCALE GENOMIC DNA]</scope>
    <source>
        <strain evidence="2 3">DSM 102044</strain>
    </source>
</reference>
<comment type="caution">
    <text evidence="2">The sequence shown here is derived from an EMBL/GenBank/DDBJ whole genome shotgun (WGS) entry which is preliminary data.</text>
</comment>
<sequence length="161" mass="18002">MQNFNYKSRNDGTKGPRILGQILLASGLIVILVPLFLDLDTEPLKIALVGGGAILIGIILSSLKSGILFDFQRRKFKEYQRILWFESAEWEVLPEINHVELIHHTFRTSFIPNGITPTMNGPVTVYKIILLANGAKFLALDFRKEKDAVLAIESIKQGLGI</sequence>
<proteinExistence type="predicted"/>
<evidence type="ECO:0000313" key="2">
    <source>
        <dbReference type="EMBL" id="MBB6326457.1"/>
    </source>
</evidence>
<keyword evidence="1" id="KW-0812">Transmembrane</keyword>
<feature type="transmembrane region" description="Helical" evidence="1">
    <location>
        <begin position="18"/>
        <end position="37"/>
    </location>
</feature>
<name>A0A841MLT3_9BACT</name>
<organism evidence="2 3">
    <name type="scientific">Algoriphagus iocasae</name>
    <dbReference type="NCBI Taxonomy" id="1836499"/>
    <lineage>
        <taxon>Bacteria</taxon>
        <taxon>Pseudomonadati</taxon>
        <taxon>Bacteroidota</taxon>
        <taxon>Cytophagia</taxon>
        <taxon>Cytophagales</taxon>
        <taxon>Cyclobacteriaceae</taxon>
        <taxon>Algoriphagus</taxon>
    </lineage>
</organism>
<dbReference type="AlphaFoldDB" id="A0A841MLT3"/>
<keyword evidence="3" id="KW-1185">Reference proteome</keyword>
<protein>
    <submittedName>
        <fullName evidence="2">Uncharacterized protein</fullName>
    </submittedName>
</protein>
<accession>A0A841MLT3</accession>
<dbReference type="Proteomes" id="UP000588604">
    <property type="component" value="Unassembled WGS sequence"/>
</dbReference>
<dbReference type="EMBL" id="JACIJO010000002">
    <property type="protein sequence ID" value="MBB6326457.1"/>
    <property type="molecule type" value="Genomic_DNA"/>
</dbReference>
<dbReference type="RefSeq" id="WP_184495058.1">
    <property type="nucleotide sequence ID" value="NZ_JACIJO010000002.1"/>
</dbReference>
<feature type="transmembrane region" description="Helical" evidence="1">
    <location>
        <begin position="49"/>
        <end position="71"/>
    </location>
</feature>